<reference evidence="1 2" key="1">
    <citation type="submission" date="2017-05" db="EMBL/GenBank/DDBJ databases">
        <title>The Genome Sequence of Enterococcus sp. 8G7_MSG3316.</title>
        <authorList>
            <consortium name="The Broad Institute Genomics Platform"/>
            <consortium name="The Broad Institute Genomic Center for Infectious Diseases"/>
            <person name="Earl A."/>
            <person name="Manson A."/>
            <person name="Schwartman J."/>
            <person name="Gilmore M."/>
            <person name="Abouelleil A."/>
            <person name="Cao P."/>
            <person name="Chapman S."/>
            <person name="Cusick C."/>
            <person name="Shea T."/>
            <person name="Young S."/>
            <person name="Neafsey D."/>
            <person name="Nusbaum C."/>
            <person name="Birren B."/>
        </authorList>
    </citation>
    <scope>NUCLEOTIDE SEQUENCE [LARGE SCALE GENOMIC DNA]</scope>
    <source>
        <strain evidence="1 2">8G7_MSG3316</strain>
    </source>
</reference>
<dbReference type="AlphaFoldDB" id="A0A242A773"/>
<proteinExistence type="predicted"/>
<comment type="caution">
    <text evidence="1">The sequence shown here is derived from an EMBL/GenBank/DDBJ whole genome shotgun (WGS) entry which is preliminary data.</text>
</comment>
<dbReference type="STRING" id="1834191.A5886_001658"/>
<gene>
    <name evidence="1" type="ORF">A5886_001658</name>
</gene>
<organism evidence="1 2">
    <name type="scientific">Candidatus Enterococcus testudinis</name>
    <dbReference type="NCBI Taxonomy" id="1834191"/>
    <lineage>
        <taxon>Bacteria</taxon>
        <taxon>Bacillati</taxon>
        <taxon>Bacillota</taxon>
        <taxon>Bacilli</taxon>
        <taxon>Lactobacillales</taxon>
        <taxon>Enterococcaceae</taxon>
        <taxon>Enterococcus</taxon>
    </lineage>
</organism>
<dbReference type="Proteomes" id="UP000195043">
    <property type="component" value="Unassembled WGS sequence"/>
</dbReference>
<name>A0A242A773_9ENTE</name>
<keyword evidence="2" id="KW-1185">Reference proteome</keyword>
<evidence type="ECO:0000313" key="2">
    <source>
        <dbReference type="Proteomes" id="UP000195043"/>
    </source>
</evidence>
<accession>A0A242A773</accession>
<sequence length="133" mass="14813">MSERALGNGEIFAPIFAPKYGNSDWCWCICWRLYCLLKCSTITSWAYVFRLERCDVAPFAVSYVFIARTIFVAGSGCWQFAYCPDPCQKAGVLFGSNHGCLFGCLDHDPNDTNAGSTHHTSDFFGHRPYTAAA</sequence>
<protein>
    <submittedName>
        <fullName evidence="1">Uncharacterized protein</fullName>
    </submittedName>
</protein>
<dbReference type="EMBL" id="NGKU01000001">
    <property type="protein sequence ID" value="OTN76581.1"/>
    <property type="molecule type" value="Genomic_DNA"/>
</dbReference>
<evidence type="ECO:0000313" key="1">
    <source>
        <dbReference type="EMBL" id="OTN76581.1"/>
    </source>
</evidence>